<dbReference type="SUPFAM" id="SSF55729">
    <property type="entry name" value="Acyl-CoA N-acyltransferases (Nat)"/>
    <property type="match status" value="1"/>
</dbReference>
<reference evidence="2" key="1">
    <citation type="submission" date="2022-07" db="EMBL/GenBank/DDBJ databases">
        <authorList>
            <person name="Wu T."/>
        </authorList>
    </citation>
    <scope>NUCLEOTIDE SEQUENCE</scope>
    <source>
        <strain evidence="2">SD-1</strain>
    </source>
</reference>
<accession>A0AAX3EFD2</accession>
<dbReference type="GO" id="GO:0016747">
    <property type="term" value="F:acyltransferase activity, transferring groups other than amino-acyl groups"/>
    <property type="evidence" value="ECO:0007669"/>
    <property type="project" value="InterPro"/>
</dbReference>
<dbReference type="EMBL" id="CP101185">
    <property type="protein sequence ID" value="UYV96730.1"/>
    <property type="molecule type" value="Genomic_DNA"/>
</dbReference>
<feature type="domain" description="N-acetyltransferase" evidence="1">
    <location>
        <begin position="13"/>
        <end position="169"/>
    </location>
</feature>
<gene>
    <name evidence="2" type="ORF">NL394_16990</name>
</gene>
<evidence type="ECO:0000259" key="1">
    <source>
        <dbReference type="PROSITE" id="PS51186"/>
    </source>
</evidence>
<proteinExistence type="predicted"/>
<keyword evidence="3" id="KW-1185">Reference proteome</keyword>
<protein>
    <submittedName>
        <fullName evidence="2">GNAT family N-acetyltransferase</fullName>
    </submittedName>
</protein>
<organism evidence="2 3">
    <name type="scientific">Paenarthrobacter ureafaciens</name>
    <dbReference type="NCBI Taxonomy" id="37931"/>
    <lineage>
        <taxon>Bacteria</taxon>
        <taxon>Bacillati</taxon>
        <taxon>Actinomycetota</taxon>
        <taxon>Actinomycetes</taxon>
        <taxon>Micrococcales</taxon>
        <taxon>Micrococcaceae</taxon>
        <taxon>Paenarthrobacter</taxon>
    </lineage>
</organism>
<dbReference type="AlphaFoldDB" id="A0AAX3EFD2"/>
<dbReference type="PROSITE" id="PS51186">
    <property type="entry name" value="GNAT"/>
    <property type="match status" value="1"/>
</dbReference>
<dbReference type="InterPro" id="IPR051531">
    <property type="entry name" value="N-acetyltransferase"/>
</dbReference>
<dbReference type="RefSeq" id="WP_069695876.1">
    <property type="nucleotide sequence ID" value="NZ_BDMH01000007.1"/>
</dbReference>
<evidence type="ECO:0000313" key="2">
    <source>
        <dbReference type="EMBL" id="UYV96730.1"/>
    </source>
</evidence>
<name>A0AAX3EFD2_PAEUR</name>
<dbReference type="PANTHER" id="PTHR43792:SF1">
    <property type="entry name" value="N-ACETYLTRANSFERASE DOMAIN-CONTAINING PROTEIN"/>
    <property type="match status" value="1"/>
</dbReference>
<evidence type="ECO:0000313" key="3">
    <source>
        <dbReference type="Proteomes" id="UP001163293"/>
    </source>
</evidence>
<dbReference type="Gene3D" id="3.40.630.30">
    <property type="match status" value="1"/>
</dbReference>
<dbReference type="InterPro" id="IPR000182">
    <property type="entry name" value="GNAT_dom"/>
</dbReference>
<sequence length="187" mass="21176">MPDIALPIITKRLILRRFEAEDLERFHAYQSLPDTARFLLRPPLSKTKAMEVLGRYANFEFKQEGDWVCLAIERQDEPGLLGEVVLKWLEGPGQAEVGWILHPDARGQGIATEAAEAVLDLAFGLLAFHRVDAKLDALNHGSAAICKRIGMRLEASLVDIWHYKGQWATENIYAILDSEWRARRNGE</sequence>
<dbReference type="PANTHER" id="PTHR43792">
    <property type="entry name" value="GNAT FAMILY, PUTATIVE (AFU_ORTHOLOGUE AFUA_3G00765)-RELATED-RELATED"/>
    <property type="match status" value="1"/>
</dbReference>
<dbReference type="InterPro" id="IPR016181">
    <property type="entry name" value="Acyl_CoA_acyltransferase"/>
</dbReference>
<dbReference type="Pfam" id="PF13302">
    <property type="entry name" value="Acetyltransf_3"/>
    <property type="match status" value="1"/>
</dbReference>
<dbReference type="Proteomes" id="UP001163293">
    <property type="component" value="Chromosome"/>
</dbReference>